<evidence type="ECO:0000256" key="2">
    <source>
        <dbReference type="ARBA" id="ARBA00005992"/>
    </source>
</evidence>
<proteinExistence type="inferred from homology"/>
<name>A0A366E9S4_9HYPH</name>
<evidence type="ECO:0000256" key="3">
    <source>
        <dbReference type="ARBA" id="ARBA00022676"/>
    </source>
</evidence>
<evidence type="ECO:0000256" key="4">
    <source>
        <dbReference type="ARBA" id="ARBA00022679"/>
    </source>
</evidence>
<keyword evidence="11" id="KW-0732">Signal</keyword>
<feature type="active site" description="Nucleophile" evidence="9">
    <location>
        <position position="254"/>
    </location>
</feature>
<dbReference type="GO" id="GO:0008360">
    <property type="term" value="P:regulation of cell shape"/>
    <property type="evidence" value="ECO:0007669"/>
    <property type="project" value="UniProtKB-UniRule"/>
</dbReference>
<reference evidence="13 14" key="1">
    <citation type="submission" date="2018-06" db="EMBL/GenBank/DDBJ databases">
        <title>Genomic Encyclopedia of Type Strains, Phase IV (KMG-IV): sequencing the most valuable type-strain genomes for metagenomic binning, comparative biology and taxonomic classification.</title>
        <authorList>
            <person name="Goeker M."/>
        </authorList>
    </citation>
    <scope>NUCLEOTIDE SEQUENCE [LARGE SCALE GENOMIC DNA]</scope>
    <source>
        <strain evidence="13 14">DSM 25619</strain>
    </source>
</reference>
<comment type="similarity">
    <text evidence="2">Belongs to the YkuD family.</text>
</comment>
<dbReference type="FunFam" id="2.40.440.10:FF:000002">
    <property type="entry name" value="L,D-transpeptidase ErfK/SrfK"/>
    <property type="match status" value="1"/>
</dbReference>
<dbReference type="Gene3D" id="2.40.440.10">
    <property type="entry name" value="L,D-transpeptidase catalytic domain-like"/>
    <property type="match status" value="1"/>
</dbReference>
<dbReference type="SUPFAM" id="SSF141523">
    <property type="entry name" value="L,D-transpeptidase catalytic domain-like"/>
    <property type="match status" value="1"/>
</dbReference>
<feature type="chain" id="PRO_5016751793" evidence="11">
    <location>
        <begin position="28"/>
        <end position="278"/>
    </location>
</feature>
<evidence type="ECO:0000259" key="12">
    <source>
        <dbReference type="PROSITE" id="PS52029"/>
    </source>
</evidence>
<dbReference type="GO" id="GO:0071555">
    <property type="term" value="P:cell wall organization"/>
    <property type="evidence" value="ECO:0007669"/>
    <property type="project" value="UniProtKB-UniRule"/>
</dbReference>
<keyword evidence="7 9" id="KW-0573">Peptidoglycan synthesis</keyword>
<evidence type="ECO:0000256" key="7">
    <source>
        <dbReference type="ARBA" id="ARBA00022984"/>
    </source>
</evidence>
<dbReference type="RefSeq" id="WP_113942487.1">
    <property type="nucleotide sequence ID" value="NZ_JBHEEG010000003.1"/>
</dbReference>
<feature type="compositionally biased region" description="Polar residues" evidence="10">
    <location>
        <begin position="68"/>
        <end position="89"/>
    </location>
</feature>
<keyword evidence="3" id="KW-0328">Glycosyltransferase</keyword>
<feature type="signal peptide" evidence="11">
    <location>
        <begin position="1"/>
        <end position="27"/>
    </location>
</feature>
<dbReference type="OrthoDB" id="9787225at2"/>
<evidence type="ECO:0000256" key="6">
    <source>
        <dbReference type="ARBA" id="ARBA00022960"/>
    </source>
</evidence>
<evidence type="ECO:0000256" key="10">
    <source>
        <dbReference type="SAM" id="MobiDB-lite"/>
    </source>
</evidence>
<keyword evidence="6 9" id="KW-0133">Cell shape</keyword>
<evidence type="ECO:0000256" key="5">
    <source>
        <dbReference type="ARBA" id="ARBA00022801"/>
    </source>
</evidence>
<evidence type="ECO:0000313" key="13">
    <source>
        <dbReference type="EMBL" id="RBO98519.1"/>
    </source>
</evidence>
<keyword evidence="5" id="KW-0378">Hydrolase</keyword>
<dbReference type="GO" id="GO:0071972">
    <property type="term" value="F:peptidoglycan L,D-transpeptidase activity"/>
    <property type="evidence" value="ECO:0007669"/>
    <property type="project" value="TreeGrafter"/>
</dbReference>
<feature type="active site" description="Proton donor/acceptor" evidence="9">
    <location>
        <position position="238"/>
    </location>
</feature>
<sequence length="278" mass="30464">MKPRHLLLIASIAAFALSAISAGGAFANDRYATPPPLVLSPDLSAPWVTQLQPQRSTGQLAPTAPRIYQNNNRPQQRATTPQRSANGQQTRKKQDKTLRQNTVAQQGSFIRASATAPQNPAKAAGGMNPIYLPQEVDYTTKHKTGTIIIDTKNKFLYLVGDNGKARRYGVGVGKEGFSWKGTETVSRKAEWPTWHPPKEMIARERKKGRILPTRMEGGLANPLGARALYLGNTLYRIHGTNAPSTIGKAVSSGCIRMRNQDVEELYERIPVGTKVVVL</sequence>
<dbReference type="InterPro" id="IPR050979">
    <property type="entry name" value="LD-transpeptidase"/>
</dbReference>
<gene>
    <name evidence="13" type="ORF">DFR47_101116</name>
</gene>
<dbReference type="Pfam" id="PF03734">
    <property type="entry name" value="YkuD"/>
    <property type="match status" value="1"/>
</dbReference>
<dbReference type="InterPro" id="IPR038063">
    <property type="entry name" value="Transpep_catalytic_dom"/>
</dbReference>
<keyword evidence="8 9" id="KW-0961">Cell wall biogenesis/degradation</keyword>
<dbReference type="PROSITE" id="PS52029">
    <property type="entry name" value="LD_TPASE"/>
    <property type="match status" value="1"/>
</dbReference>
<comment type="caution">
    <text evidence="13">The sequence shown here is derived from an EMBL/GenBank/DDBJ whole genome shotgun (WGS) entry which is preliminary data.</text>
</comment>
<dbReference type="UniPathway" id="UPA00219"/>
<dbReference type="PANTHER" id="PTHR30582:SF24">
    <property type="entry name" value="L,D-TRANSPEPTIDASE ERFK_SRFK-RELATED"/>
    <property type="match status" value="1"/>
</dbReference>
<accession>A0A366E9S4</accession>
<evidence type="ECO:0000256" key="1">
    <source>
        <dbReference type="ARBA" id="ARBA00004752"/>
    </source>
</evidence>
<evidence type="ECO:0000313" key="14">
    <source>
        <dbReference type="Proteomes" id="UP000252893"/>
    </source>
</evidence>
<dbReference type="GO" id="GO:0018104">
    <property type="term" value="P:peptidoglycan-protein cross-linking"/>
    <property type="evidence" value="ECO:0007669"/>
    <property type="project" value="TreeGrafter"/>
</dbReference>
<organism evidence="13 14">
    <name type="scientific">Pseudochrobactrum asaccharolyticum</name>
    <dbReference type="NCBI Taxonomy" id="354351"/>
    <lineage>
        <taxon>Bacteria</taxon>
        <taxon>Pseudomonadati</taxon>
        <taxon>Pseudomonadota</taxon>
        <taxon>Alphaproteobacteria</taxon>
        <taxon>Hyphomicrobiales</taxon>
        <taxon>Brucellaceae</taxon>
        <taxon>Pseudochrobactrum</taxon>
    </lineage>
</organism>
<dbReference type="Proteomes" id="UP000252893">
    <property type="component" value="Unassembled WGS sequence"/>
</dbReference>
<comment type="pathway">
    <text evidence="1 9">Cell wall biogenesis; peptidoglycan biosynthesis.</text>
</comment>
<dbReference type="GO" id="GO:0005576">
    <property type="term" value="C:extracellular region"/>
    <property type="evidence" value="ECO:0007669"/>
    <property type="project" value="TreeGrafter"/>
</dbReference>
<protein>
    <submittedName>
        <fullName evidence="13">L,D-transpeptidase-like protein</fullName>
    </submittedName>
</protein>
<evidence type="ECO:0000256" key="9">
    <source>
        <dbReference type="PROSITE-ProRule" id="PRU01373"/>
    </source>
</evidence>
<evidence type="ECO:0000256" key="8">
    <source>
        <dbReference type="ARBA" id="ARBA00023316"/>
    </source>
</evidence>
<dbReference type="EMBL" id="QNRH01000001">
    <property type="protein sequence ID" value="RBO98519.1"/>
    <property type="molecule type" value="Genomic_DNA"/>
</dbReference>
<dbReference type="AlphaFoldDB" id="A0A366E9S4"/>
<evidence type="ECO:0000256" key="11">
    <source>
        <dbReference type="SAM" id="SignalP"/>
    </source>
</evidence>
<feature type="region of interest" description="Disordered" evidence="10">
    <location>
        <begin position="52"/>
        <end position="101"/>
    </location>
</feature>
<dbReference type="InterPro" id="IPR005490">
    <property type="entry name" value="LD_TPept_cat_dom"/>
</dbReference>
<dbReference type="PANTHER" id="PTHR30582">
    <property type="entry name" value="L,D-TRANSPEPTIDASE"/>
    <property type="match status" value="1"/>
</dbReference>
<dbReference type="CDD" id="cd16913">
    <property type="entry name" value="YkuD_like"/>
    <property type="match status" value="1"/>
</dbReference>
<dbReference type="GO" id="GO:0016757">
    <property type="term" value="F:glycosyltransferase activity"/>
    <property type="evidence" value="ECO:0007669"/>
    <property type="project" value="UniProtKB-KW"/>
</dbReference>
<keyword evidence="4" id="KW-0808">Transferase</keyword>
<keyword evidence="14" id="KW-1185">Reference proteome</keyword>
<feature type="domain" description="L,D-TPase catalytic" evidence="12">
    <location>
        <begin position="145"/>
        <end position="278"/>
    </location>
</feature>